<dbReference type="RefSeq" id="WP_084565820.1">
    <property type="nucleotide sequence ID" value="NZ_FTOP01000003.1"/>
</dbReference>
<gene>
    <name evidence="1" type="ORF">SAMN05421761_103282</name>
</gene>
<dbReference type="PROSITE" id="PS51257">
    <property type="entry name" value="PROKAR_LIPOPROTEIN"/>
    <property type="match status" value="1"/>
</dbReference>
<keyword evidence="2" id="KW-1185">Reference proteome</keyword>
<evidence type="ECO:0000313" key="2">
    <source>
        <dbReference type="Proteomes" id="UP000186026"/>
    </source>
</evidence>
<sequence>MRLSSWFHLSILIIFSIILFACDGANKEGEKIADSEVQIPIEEAQLLDIGFQHLQQWVAHWKGVEPTFNLKDFQLSRTDSIDRIERPEENFITAGNPFFPYLLEHPEGEGTVDIYSYKIVYPEQGKPYFNPDSEVTYFRADGMRERLLFIGPSGAFEDAVWLNNEALLVVGHFEDEQGVSPKAWVIYPEAGLISQYDNPIHSQSYGRESFLTKRFTVEVP</sequence>
<proteinExistence type="predicted"/>
<protein>
    <submittedName>
        <fullName evidence="1">Uncharacterized protein</fullName>
    </submittedName>
</protein>
<accession>A0A1N7LEZ5</accession>
<dbReference type="EMBL" id="FTOP01000003">
    <property type="protein sequence ID" value="SIS72399.1"/>
    <property type="molecule type" value="Genomic_DNA"/>
</dbReference>
<organism evidence="1 2">
    <name type="scientific">Belliella pelovolcani</name>
    <dbReference type="NCBI Taxonomy" id="529505"/>
    <lineage>
        <taxon>Bacteria</taxon>
        <taxon>Pseudomonadati</taxon>
        <taxon>Bacteroidota</taxon>
        <taxon>Cytophagia</taxon>
        <taxon>Cytophagales</taxon>
        <taxon>Cyclobacteriaceae</taxon>
        <taxon>Belliella</taxon>
    </lineage>
</organism>
<reference evidence="2" key="1">
    <citation type="submission" date="2017-01" db="EMBL/GenBank/DDBJ databases">
        <authorList>
            <person name="Varghese N."/>
            <person name="Submissions S."/>
        </authorList>
    </citation>
    <scope>NUCLEOTIDE SEQUENCE [LARGE SCALE GENOMIC DNA]</scope>
    <source>
        <strain evidence="2">DSM 46698</strain>
    </source>
</reference>
<dbReference type="OrthoDB" id="822152at2"/>
<evidence type="ECO:0000313" key="1">
    <source>
        <dbReference type="EMBL" id="SIS72399.1"/>
    </source>
</evidence>
<name>A0A1N7LEZ5_9BACT</name>
<dbReference type="AlphaFoldDB" id="A0A1N7LEZ5"/>
<dbReference type="Proteomes" id="UP000186026">
    <property type="component" value="Unassembled WGS sequence"/>
</dbReference>
<dbReference type="STRING" id="529505.SAMN05421761_103282"/>